<dbReference type="Gene3D" id="1.10.30.10">
    <property type="entry name" value="High mobility group box domain"/>
    <property type="match status" value="1"/>
</dbReference>
<feature type="domain" description="HMG box" evidence="6">
    <location>
        <begin position="178"/>
        <end position="246"/>
    </location>
</feature>
<dbReference type="EMBL" id="JEMT01028438">
    <property type="protein sequence ID" value="EXX54672.1"/>
    <property type="molecule type" value="Genomic_DNA"/>
</dbReference>
<evidence type="ECO:0000313" key="8">
    <source>
        <dbReference type="Proteomes" id="UP000022910"/>
    </source>
</evidence>
<feature type="DNA-binding region" description="HMG box" evidence="4">
    <location>
        <begin position="178"/>
        <end position="246"/>
    </location>
</feature>
<dbReference type="Pfam" id="PF00505">
    <property type="entry name" value="HMG_box"/>
    <property type="match status" value="1"/>
</dbReference>
<sequence length="446" mass="50037">MTEYSAVKMQLQTSSIAQNLQANNSLKDMVVKNNENISTSNNTTPQNNVPATAANGDQDTFIPQMPQQPQVKITKGGNSVPNFEYVSYDRVQDLYEQNKGTLYFIPEGFEPVLVPNDAKAQTVTNLLENAKPVSAAPNVPRMLPDTDVRLPSFALPCGVAGPPPKAASSNAKTKIKKPPRPPNAFILYRRAKQPGIVARHQGITNNEVSKEIGRMWHEEPAEIRMKFQKMADAAKQEHMKKYPEYRYRPRRPQERKRRIQPREDSPSVTSNSPNISSTNLPMLESTAFYPRRMSTDGENSEIYNSSTTIVNPHNNHLQHHPQHQQLLFAENSLTNSPSQINYMDAAMAKYDFSYLDDSVSQNSYDGSPISSTNTTFVNTPMTTNGGMIDFNVFDASQAGSNDGMNYLDFGDLDAYDHYDSMAALSFISPDEQQQFIRNQFVKYDSL</sequence>
<name>A0A015IBZ7_RHIIW</name>
<dbReference type="GO" id="GO:0005634">
    <property type="term" value="C:nucleus"/>
    <property type="evidence" value="ECO:0007669"/>
    <property type="project" value="UniProtKB-UniRule"/>
</dbReference>
<comment type="caution">
    <text evidence="7">The sequence shown here is derived from an EMBL/GenBank/DDBJ whole genome shotgun (WGS) entry which is preliminary data.</text>
</comment>
<accession>A0A015IBZ7</accession>
<reference evidence="7 8" key="1">
    <citation type="submission" date="2014-02" db="EMBL/GenBank/DDBJ databases">
        <title>Single nucleus genome sequencing reveals high similarity among nuclei of an endomycorrhizal fungus.</title>
        <authorList>
            <person name="Lin K."/>
            <person name="Geurts R."/>
            <person name="Zhang Z."/>
            <person name="Limpens E."/>
            <person name="Saunders D.G."/>
            <person name="Mu D."/>
            <person name="Pang E."/>
            <person name="Cao H."/>
            <person name="Cha H."/>
            <person name="Lin T."/>
            <person name="Zhou Q."/>
            <person name="Shang Y."/>
            <person name="Li Y."/>
            <person name="Ivanov S."/>
            <person name="Sharma T."/>
            <person name="Velzen R.V."/>
            <person name="Ruijter N.D."/>
            <person name="Aanen D.K."/>
            <person name="Win J."/>
            <person name="Kamoun S."/>
            <person name="Bisseling T."/>
            <person name="Huang S."/>
        </authorList>
    </citation>
    <scope>NUCLEOTIDE SEQUENCE [LARGE SCALE GENOMIC DNA]</scope>
    <source>
        <strain evidence="8">DAOM197198w</strain>
    </source>
</reference>
<dbReference type="GO" id="GO:0030154">
    <property type="term" value="P:cell differentiation"/>
    <property type="evidence" value="ECO:0007669"/>
    <property type="project" value="TreeGrafter"/>
</dbReference>
<evidence type="ECO:0000256" key="3">
    <source>
        <dbReference type="ARBA" id="ARBA00023163"/>
    </source>
</evidence>
<evidence type="ECO:0000256" key="4">
    <source>
        <dbReference type="PROSITE-ProRule" id="PRU00267"/>
    </source>
</evidence>
<proteinExistence type="predicted"/>
<dbReference type="PANTHER" id="PTHR10270">
    <property type="entry name" value="SOX TRANSCRIPTION FACTOR"/>
    <property type="match status" value="1"/>
</dbReference>
<keyword evidence="3" id="KW-0804">Transcription</keyword>
<dbReference type="OrthoDB" id="6247875at2759"/>
<evidence type="ECO:0000256" key="2">
    <source>
        <dbReference type="ARBA" id="ARBA00023125"/>
    </source>
</evidence>
<evidence type="ECO:0000256" key="5">
    <source>
        <dbReference type="SAM" id="MobiDB-lite"/>
    </source>
</evidence>
<keyword evidence="2 4" id="KW-0238">DNA-binding</keyword>
<feature type="compositionally biased region" description="Basic residues" evidence="5">
    <location>
        <begin position="248"/>
        <end position="259"/>
    </location>
</feature>
<dbReference type="GO" id="GO:0001228">
    <property type="term" value="F:DNA-binding transcription activator activity, RNA polymerase II-specific"/>
    <property type="evidence" value="ECO:0007669"/>
    <property type="project" value="TreeGrafter"/>
</dbReference>
<evidence type="ECO:0000313" key="7">
    <source>
        <dbReference type="EMBL" id="EXX54672.1"/>
    </source>
</evidence>
<feature type="compositionally biased region" description="Basic and acidic residues" evidence="5">
    <location>
        <begin position="235"/>
        <end position="247"/>
    </location>
</feature>
<keyword evidence="4" id="KW-0539">Nucleus</keyword>
<feature type="region of interest" description="Disordered" evidence="5">
    <location>
        <begin position="161"/>
        <end position="182"/>
    </location>
</feature>
<dbReference type="SMART" id="SM00398">
    <property type="entry name" value="HMG"/>
    <property type="match status" value="1"/>
</dbReference>
<feature type="region of interest" description="Disordered" evidence="5">
    <location>
        <begin position="36"/>
        <end position="55"/>
    </location>
</feature>
<protein>
    <recommendedName>
        <fullName evidence="6">HMG box domain-containing protein</fullName>
    </recommendedName>
</protein>
<dbReference type="SUPFAM" id="SSF47095">
    <property type="entry name" value="HMG-box"/>
    <property type="match status" value="1"/>
</dbReference>
<dbReference type="FunFam" id="1.10.30.10:FF:000041">
    <property type="entry name" value="HMG box family protein"/>
    <property type="match status" value="1"/>
</dbReference>
<feature type="region of interest" description="Disordered" evidence="5">
    <location>
        <begin position="235"/>
        <end position="280"/>
    </location>
</feature>
<feature type="compositionally biased region" description="Polar residues" evidence="5">
    <location>
        <begin position="45"/>
        <end position="55"/>
    </location>
</feature>
<keyword evidence="1" id="KW-0805">Transcription regulation</keyword>
<dbReference type="PROSITE" id="PS50118">
    <property type="entry name" value="HMG_BOX_2"/>
    <property type="match status" value="1"/>
</dbReference>
<dbReference type="PANTHER" id="PTHR10270:SF161">
    <property type="entry name" value="SEX-DETERMINING REGION Y PROTEIN"/>
    <property type="match status" value="1"/>
</dbReference>
<dbReference type="InterPro" id="IPR036910">
    <property type="entry name" value="HMG_box_dom_sf"/>
</dbReference>
<dbReference type="CDD" id="cd01389">
    <property type="entry name" value="HMG-box_ROX1-like"/>
    <property type="match status" value="1"/>
</dbReference>
<dbReference type="InterPro" id="IPR050140">
    <property type="entry name" value="SRY-related_HMG-box_TF-like"/>
</dbReference>
<dbReference type="Proteomes" id="UP000022910">
    <property type="component" value="Unassembled WGS sequence"/>
</dbReference>
<evidence type="ECO:0000256" key="1">
    <source>
        <dbReference type="ARBA" id="ARBA00023015"/>
    </source>
</evidence>
<gene>
    <name evidence="7" type="ORF">RirG_232330</name>
</gene>
<dbReference type="InterPro" id="IPR009071">
    <property type="entry name" value="HMG_box_dom"/>
</dbReference>
<dbReference type="STRING" id="1432141.A0A015IBZ7"/>
<feature type="compositionally biased region" description="Polar residues" evidence="5">
    <location>
        <begin position="266"/>
        <end position="280"/>
    </location>
</feature>
<dbReference type="GO" id="GO:0000978">
    <property type="term" value="F:RNA polymerase II cis-regulatory region sequence-specific DNA binding"/>
    <property type="evidence" value="ECO:0007669"/>
    <property type="project" value="TreeGrafter"/>
</dbReference>
<dbReference type="AlphaFoldDB" id="A0A015IBZ7"/>
<keyword evidence="8" id="KW-1185">Reference proteome</keyword>
<organism evidence="7 8">
    <name type="scientific">Rhizophagus irregularis (strain DAOM 197198w)</name>
    <name type="common">Glomus intraradices</name>
    <dbReference type="NCBI Taxonomy" id="1432141"/>
    <lineage>
        <taxon>Eukaryota</taxon>
        <taxon>Fungi</taxon>
        <taxon>Fungi incertae sedis</taxon>
        <taxon>Mucoromycota</taxon>
        <taxon>Glomeromycotina</taxon>
        <taxon>Glomeromycetes</taxon>
        <taxon>Glomerales</taxon>
        <taxon>Glomeraceae</taxon>
        <taxon>Rhizophagus</taxon>
    </lineage>
</organism>
<evidence type="ECO:0000259" key="6">
    <source>
        <dbReference type="PROSITE" id="PS50118"/>
    </source>
</evidence>
<dbReference type="SMR" id="A0A015IBZ7"/>
<dbReference type="HOGENOM" id="CLU_614152_0_0_1"/>